<evidence type="ECO:0000256" key="1">
    <source>
        <dbReference type="SAM" id="MobiDB-lite"/>
    </source>
</evidence>
<sequence>MSAKYRVLLSSCPSSESTPSNHRSSEPIVRASSNPRDAEIISKDFKRHSSLPHQCGKLHGFLQKLSERRSSSIRRQARLESKDRVQFKGGQAILKTGRSLDREESVAELDAESNDEIKKWQEKRVKKRALSDNSLLSRTQ</sequence>
<dbReference type="InParanoid" id="A0A1X7VUV3"/>
<protein>
    <submittedName>
        <fullName evidence="2">Uncharacterized protein</fullName>
    </submittedName>
</protein>
<feature type="region of interest" description="Disordered" evidence="1">
    <location>
        <begin position="1"/>
        <end position="36"/>
    </location>
</feature>
<dbReference type="AlphaFoldDB" id="A0A1X7VUV3"/>
<feature type="compositionally biased region" description="Low complexity" evidence="1">
    <location>
        <begin position="10"/>
        <end position="20"/>
    </location>
</feature>
<organism evidence="2">
    <name type="scientific">Amphimedon queenslandica</name>
    <name type="common">Sponge</name>
    <dbReference type="NCBI Taxonomy" id="400682"/>
    <lineage>
        <taxon>Eukaryota</taxon>
        <taxon>Metazoa</taxon>
        <taxon>Porifera</taxon>
        <taxon>Demospongiae</taxon>
        <taxon>Heteroscleromorpha</taxon>
        <taxon>Haplosclerida</taxon>
        <taxon>Niphatidae</taxon>
        <taxon>Amphimedon</taxon>
    </lineage>
</organism>
<dbReference type="EnsemblMetazoa" id="Aqu2.1.43644_001">
    <property type="protein sequence ID" value="Aqu2.1.43644_001"/>
    <property type="gene ID" value="Aqu2.1.43644"/>
</dbReference>
<evidence type="ECO:0000313" key="2">
    <source>
        <dbReference type="EnsemblMetazoa" id="Aqu2.1.43644_001"/>
    </source>
</evidence>
<proteinExistence type="predicted"/>
<accession>A0A1X7VUV3</accession>
<name>A0A1X7VUV3_AMPQE</name>
<reference evidence="2" key="1">
    <citation type="submission" date="2017-05" db="UniProtKB">
        <authorList>
            <consortium name="EnsemblMetazoa"/>
        </authorList>
    </citation>
    <scope>IDENTIFICATION</scope>
</reference>